<dbReference type="OrthoDB" id="6130531at2759"/>
<feature type="signal peptide" evidence="2">
    <location>
        <begin position="1"/>
        <end position="18"/>
    </location>
</feature>
<evidence type="ECO:0000256" key="2">
    <source>
        <dbReference type="SAM" id="SignalP"/>
    </source>
</evidence>
<dbReference type="FunFam" id="2.10.25.10:FF:000001">
    <property type="entry name" value="Tenascin C"/>
    <property type="match status" value="1"/>
</dbReference>
<name>A0A4Z1TB82_GIAMU</name>
<organism evidence="3 4">
    <name type="scientific">Giardia muris</name>
    <dbReference type="NCBI Taxonomy" id="5742"/>
    <lineage>
        <taxon>Eukaryota</taxon>
        <taxon>Metamonada</taxon>
        <taxon>Diplomonadida</taxon>
        <taxon>Hexamitidae</taxon>
        <taxon>Giardiinae</taxon>
        <taxon>Giardia</taxon>
    </lineage>
</organism>
<dbReference type="SUPFAM" id="SSF57196">
    <property type="entry name" value="EGF/Laminin"/>
    <property type="match status" value="1"/>
</dbReference>
<accession>A0A4Z1TB82</accession>
<dbReference type="Proteomes" id="UP000315496">
    <property type="component" value="Chromosome 1"/>
</dbReference>
<dbReference type="Gene3D" id="2.10.25.10">
    <property type="entry name" value="Laminin"/>
    <property type="match status" value="1"/>
</dbReference>
<keyword evidence="4" id="KW-1185">Reference proteome</keyword>
<feature type="chain" id="PRO_5021201249" evidence="2">
    <location>
        <begin position="19"/>
        <end position="195"/>
    </location>
</feature>
<dbReference type="Pfam" id="PF23106">
    <property type="entry name" value="EGF_Teneurin"/>
    <property type="match status" value="1"/>
</dbReference>
<dbReference type="EMBL" id="VDLU01000001">
    <property type="protein sequence ID" value="TNJ30507.1"/>
    <property type="molecule type" value="Genomic_DNA"/>
</dbReference>
<gene>
    <name evidence="3" type="ORF">GMRT_13098</name>
</gene>
<proteinExistence type="predicted"/>
<reference evidence="3 4" key="1">
    <citation type="submission" date="2019-05" db="EMBL/GenBank/DDBJ databases">
        <title>The compact genome of Giardia muris reveals important steps in the evolution of intestinal protozoan parasites.</title>
        <authorList>
            <person name="Xu F."/>
            <person name="Jimenez-Gonzalez A."/>
            <person name="Einarsson E."/>
            <person name="Astvaldsson A."/>
            <person name="Peirasmaki D."/>
            <person name="Eckmann L."/>
            <person name="Andersson J.O."/>
            <person name="Svard S.G."/>
            <person name="Jerlstrom-Hultqvist J."/>
        </authorList>
    </citation>
    <scope>NUCLEOTIDE SEQUENCE [LARGE SCALE GENOMIC DNA]</scope>
    <source>
        <strain evidence="3 4">Roberts-Thomson</strain>
    </source>
</reference>
<comment type="caution">
    <text evidence="3">The sequence shown here is derived from an EMBL/GenBank/DDBJ whole genome shotgun (WGS) entry which is preliminary data.</text>
</comment>
<dbReference type="AlphaFoldDB" id="A0A4Z1TB82"/>
<protein>
    <submittedName>
        <fullName evidence="3">EGF-like domain-containing protein</fullName>
    </submittedName>
</protein>
<sequence>MFSFFIVALSACPPGFDPVDEACVPTACVTRYPGDRVAVCSGIGSCLIVEFGRYGCSCPNNTLSIGSECLPRACLTGGSYANICSGHGICFNGTCVCNDGYYGESCNLLVPECMSGEVFAQDGCYPMECVLQGRTCSILEHLTHGFCIRSPTPHCICGPKHVLHPTALCIPIACLIEGEPCSNCVRNNEGDWTCR</sequence>
<keyword evidence="1" id="KW-0325">Glycoprotein</keyword>
<evidence type="ECO:0000313" key="4">
    <source>
        <dbReference type="Proteomes" id="UP000315496"/>
    </source>
</evidence>
<evidence type="ECO:0000313" key="3">
    <source>
        <dbReference type="EMBL" id="TNJ30507.1"/>
    </source>
</evidence>
<evidence type="ECO:0000256" key="1">
    <source>
        <dbReference type="ARBA" id="ARBA00023180"/>
    </source>
</evidence>
<dbReference type="VEuPathDB" id="GiardiaDB:GMRT_13098"/>
<keyword evidence="2" id="KW-0732">Signal</keyword>